<organism evidence="1 2">
    <name type="scientific">Panagrolaimus sp. ES5</name>
    <dbReference type="NCBI Taxonomy" id="591445"/>
    <lineage>
        <taxon>Eukaryota</taxon>
        <taxon>Metazoa</taxon>
        <taxon>Ecdysozoa</taxon>
        <taxon>Nematoda</taxon>
        <taxon>Chromadorea</taxon>
        <taxon>Rhabditida</taxon>
        <taxon>Tylenchina</taxon>
        <taxon>Panagrolaimomorpha</taxon>
        <taxon>Panagrolaimoidea</taxon>
        <taxon>Panagrolaimidae</taxon>
        <taxon>Panagrolaimus</taxon>
    </lineage>
</organism>
<evidence type="ECO:0000313" key="2">
    <source>
        <dbReference type="WBParaSite" id="ES5_v2.g26772.t1"/>
    </source>
</evidence>
<evidence type="ECO:0000313" key="1">
    <source>
        <dbReference type="Proteomes" id="UP000887579"/>
    </source>
</evidence>
<proteinExistence type="predicted"/>
<protein>
    <submittedName>
        <fullName evidence="2">Uncharacterized protein</fullName>
    </submittedName>
</protein>
<name>A0AC34GAW4_9BILA</name>
<dbReference type="Proteomes" id="UP000887579">
    <property type="component" value="Unplaced"/>
</dbReference>
<dbReference type="WBParaSite" id="ES5_v2.g26772.t1">
    <property type="protein sequence ID" value="ES5_v2.g26772.t1"/>
    <property type="gene ID" value="ES5_v2.g26772"/>
</dbReference>
<sequence>MDGIIMFELDVNETFSLKPYFEEILKSVPENFKPETLIILEDSNSDHVEDLYQIIDDNHIRVKRKNGAGKWFSRTGKKAVSAGRKAGAKIGSGVREGIKKTGISVPAASTVIKYGAGTAAETAVMTGVFIGIDKILGRDANLIALQNVSEWNTLKVSIDGVIIPLKSQLTYNLKELVIFQKYQQIGQVTKHFLLNGIRYKTPTSGIINLEKDSNFVVNNCSLTKEVPVIRETVNDGANAFAN</sequence>
<reference evidence="2" key="1">
    <citation type="submission" date="2022-11" db="UniProtKB">
        <authorList>
            <consortium name="WormBaseParasite"/>
        </authorList>
    </citation>
    <scope>IDENTIFICATION</scope>
</reference>
<accession>A0AC34GAW4</accession>